<name>A0AA39K1G7_ARMTA</name>
<keyword evidence="2" id="KW-1185">Reference proteome</keyword>
<dbReference type="RefSeq" id="XP_060328193.1">
    <property type="nucleotide sequence ID" value="XM_060473686.1"/>
</dbReference>
<accession>A0AA39K1G7</accession>
<dbReference type="GeneID" id="85357234"/>
<dbReference type="Proteomes" id="UP001175211">
    <property type="component" value="Unassembled WGS sequence"/>
</dbReference>
<dbReference type="AlphaFoldDB" id="A0AA39K1G7"/>
<organism evidence="1 2">
    <name type="scientific">Armillaria tabescens</name>
    <name type="common">Ringless honey mushroom</name>
    <name type="synonym">Agaricus tabescens</name>
    <dbReference type="NCBI Taxonomy" id="1929756"/>
    <lineage>
        <taxon>Eukaryota</taxon>
        <taxon>Fungi</taxon>
        <taxon>Dikarya</taxon>
        <taxon>Basidiomycota</taxon>
        <taxon>Agaricomycotina</taxon>
        <taxon>Agaricomycetes</taxon>
        <taxon>Agaricomycetidae</taxon>
        <taxon>Agaricales</taxon>
        <taxon>Marasmiineae</taxon>
        <taxon>Physalacriaceae</taxon>
        <taxon>Desarmillaria</taxon>
    </lineage>
</organism>
<dbReference type="EMBL" id="JAUEPS010000029">
    <property type="protein sequence ID" value="KAK0452857.1"/>
    <property type="molecule type" value="Genomic_DNA"/>
</dbReference>
<proteinExistence type="predicted"/>
<protein>
    <submittedName>
        <fullName evidence="1">Uncharacterized protein</fullName>
    </submittedName>
</protein>
<reference evidence="1" key="1">
    <citation type="submission" date="2023-06" db="EMBL/GenBank/DDBJ databases">
        <authorList>
            <consortium name="Lawrence Berkeley National Laboratory"/>
            <person name="Ahrendt S."/>
            <person name="Sahu N."/>
            <person name="Indic B."/>
            <person name="Wong-Bajracharya J."/>
            <person name="Merenyi Z."/>
            <person name="Ke H.-M."/>
            <person name="Monk M."/>
            <person name="Kocsube S."/>
            <person name="Drula E."/>
            <person name="Lipzen A."/>
            <person name="Balint B."/>
            <person name="Henrissat B."/>
            <person name="Andreopoulos B."/>
            <person name="Martin F.M."/>
            <person name="Harder C.B."/>
            <person name="Rigling D."/>
            <person name="Ford K.L."/>
            <person name="Foster G.D."/>
            <person name="Pangilinan J."/>
            <person name="Papanicolaou A."/>
            <person name="Barry K."/>
            <person name="LaButti K."/>
            <person name="Viragh M."/>
            <person name="Koriabine M."/>
            <person name="Yan M."/>
            <person name="Riley R."/>
            <person name="Champramary S."/>
            <person name="Plett K.L."/>
            <person name="Tsai I.J."/>
            <person name="Slot J."/>
            <person name="Sipos G."/>
            <person name="Plett J."/>
            <person name="Nagy L.G."/>
            <person name="Grigoriev I.V."/>
        </authorList>
    </citation>
    <scope>NUCLEOTIDE SEQUENCE</scope>
    <source>
        <strain evidence="1">CCBAS 213</strain>
    </source>
</reference>
<comment type="caution">
    <text evidence="1">The sequence shown here is derived from an EMBL/GenBank/DDBJ whole genome shotgun (WGS) entry which is preliminary data.</text>
</comment>
<feature type="non-terminal residue" evidence="1">
    <location>
        <position position="154"/>
    </location>
</feature>
<gene>
    <name evidence="1" type="ORF">EV420DRAFT_1557065</name>
</gene>
<evidence type="ECO:0000313" key="1">
    <source>
        <dbReference type="EMBL" id="KAK0452857.1"/>
    </source>
</evidence>
<sequence length="154" mass="17738">MHRINGYPISITVPLQPNPALTSSHGTSHLHHDGKLPIDLKFIICMRISPRGLRGPEAIFAGSTFLEGYTLFVDIYIRTGVKAVNVDFDDCESAIWMTQIVISTRMMVIRVRWTSTLHRRRLRQNRHGQILSAKTFNERIRSRIQQAILYKTPR</sequence>
<evidence type="ECO:0000313" key="2">
    <source>
        <dbReference type="Proteomes" id="UP001175211"/>
    </source>
</evidence>